<dbReference type="Ensembl" id="ENSAMXT00000014318.2">
    <property type="protein sequence ID" value="ENSAMXP00000014318.2"/>
    <property type="gene ID" value="ENSAMXG00000013914.2"/>
</dbReference>
<reference evidence="2" key="2">
    <citation type="journal article" date="2014" name="Nat. Commun.">
        <title>The cavefish genome reveals candidate genes for eye loss.</title>
        <authorList>
            <person name="McGaugh S.E."/>
            <person name="Gross J.B."/>
            <person name="Aken B."/>
            <person name="Blin M."/>
            <person name="Borowsky R."/>
            <person name="Chalopin D."/>
            <person name="Hinaux H."/>
            <person name="Jeffery W.R."/>
            <person name="Keene A."/>
            <person name="Ma L."/>
            <person name="Minx P."/>
            <person name="Murphy D."/>
            <person name="O'Quin K.E."/>
            <person name="Retaux S."/>
            <person name="Rohner N."/>
            <person name="Searle S.M."/>
            <person name="Stahl B.A."/>
            <person name="Tabin C."/>
            <person name="Volff J.N."/>
            <person name="Yoshizawa M."/>
            <person name="Warren W.C."/>
        </authorList>
    </citation>
    <scope>NUCLEOTIDE SEQUENCE [LARGE SCALE GENOMIC DNA]</scope>
    <source>
        <strain evidence="2">female</strain>
    </source>
</reference>
<organism evidence="1 2">
    <name type="scientific">Astyanax mexicanus</name>
    <name type="common">Blind cave fish</name>
    <name type="synonym">Astyanax fasciatus mexicanus</name>
    <dbReference type="NCBI Taxonomy" id="7994"/>
    <lineage>
        <taxon>Eukaryota</taxon>
        <taxon>Metazoa</taxon>
        <taxon>Chordata</taxon>
        <taxon>Craniata</taxon>
        <taxon>Vertebrata</taxon>
        <taxon>Euteleostomi</taxon>
        <taxon>Actinopterygii</taxon>
        <taxon>Neopterygii</taxon>
        <taxon>Teleostei</taxon>
        <taxon>Ostariophysi</taxon>
        <taxon>Characiformes</taxon>
        <taxon>Characoidei</taxon>
        <taxon>Acestrorhamphidae</taxon>
        <taxon>Acestrorhamphinae</taxon>
        <taxon>Astyanax</taxon>
    </lineage>
</organism>
<proteinExistence type="predicted"/>
<accession>W5L3A6</accession>
<keyword evidence="2" id="KW-1185">Reference proteome</keyword>
<reference evidence="1" key="4">
    <citation type="submission" date="2025-09" db="UniProtKB">
        <authorList>
            <consortium name="Ensembl"/>
        </authorList>
    </citation>
    <scope>IDENTIFICATION</scope>
</reference>
<reference evidence="2" key="1">
    <citation type="submission" date="2013-03" db="EMBL/GenBank/DDBJ databases">
        <authorList>
            <person name="Jeffery W."/>
            <person name="Warren W."/>
            <person name="Wilson R.K."/>
        </authorList>
    </citation>
    <scope>NUCLEOTIDE SEQUENCE</scope>
    <source>
        <strain evidence="2">female</strain>
    </source>
</reference>
<dbReference type="Proteomes" id="UP000018467">
    <property type="component" value="Unassembled WGS sequence"/>
</dbReference>
<sequence length="144" mass="16164">MKKGCNHDRQATPGVFGQRIMFTGPDGVGDYRASLNDFPHIIGEGPLSPEATGDLTYLYRAAPEASAPLPRQCYVGGVGWAVEYSSTLNTTPSLSNMQVCKVHNHRFPNTWTHMLYSTISLLMLLSRYHRKRRKSLWSSFTSKQ</sequence>
<dbReference type="InParanoid" id="W5L3A6"/>
<evidence type="ECO:0000313" key="1">
    <source>
        <dbReference type="Ensembl" id="ENSAMXP00000014318.2"/>
    </source>
</evidence>
<dbReference type="Pfam" id="PF15123">
    <property type="entry name" value="DUF4562"/>
    <property type="match status" value="1"/>
</dbReference>
<evidence type="ECO:0000313" key="2">
    <source>
        <dbReference type="Proteomes" id="UP000018467"/>
    </source>
</evidence>
<dbReference type="STRING" id="7994.ENSAMXP00000014318"/>
<dbReference type="InterPro" id="IPR027814">
    <property type="entry name" value="DUF4562"/>
</dbReference>
<reference evidence="1" key="3">
    <citation type="submission" date="2025-08" db="UniProtKB">
        <authorList>
            <consortium name="Ensembl"/>
        </authorList>
    </citation>
    <scope>IDENTIFICATION</scope>
</reference>
<dbReference type="AlphaFoldDB" id="W5L3A6"/>
<name>W5L3A6_ASTMX</name>
<dbReference type="PANTHER" id="PTHR34833:SF1">
    <property type="entry name" value="GENE, 17359-RELATED"/>
    <property type="match status" value="1"/>
</dbReference>
<protein>
    <submittedName>
        <fullName evidence="1">Uncharacterized protein</fullName>
    </submittedName>
</protein>
<dbReference type="GeneTree" id="ENSGT00940000170113"/>
<dbReference type="PANTHER" id="PTHR34833">
    <property type="entry name" value="GENE, 17359-RELATED"/>
    <property type="match status" value="1"/>
</dbReference>
<dbReference type="Bgee" id="ENSAMXG00000013914">
    <property type="expression patterns" value="Expressed in head kidney and 8 other cell types or tissues"/>
</dbReference>
<dbReference type="HOGENOM" id="CLU_2704091_0_0_1"/>